<dbReference type="HAMAP" id="MF_01876">
    <property type="entry name" value="PsiMP_glycosidase"/>
    <property type="match status" value="1"/>
</dbReference>
<dbReference type="GO" id="GO:0004730">
    <property type="term" value="F:pseudouridylate synthase activity"/>
    <property type="evidence" value="ECO:0007669"/>
    <property type="project" value="UniProtKB-UniRule"/>
</dbReference>
<feature type="active site" description="Nucleophile" evidence="6">
    <location>
        <position position="152"/>
    </location>
</feature>
<evidence type="ECO:0000313" key="7">
    <source>
        <dbReference type="EMBL" id="RIH79142.1"/>
    </source>
</evidence>
<keyword evidence="2 6" id="KW-0378">Hydrolase</keyword>
<dbReference type="Pfam" id="PF04227">
    <property type="entry name" value="Indigoidine_A"/>
    <property type="match status" value="1"/>
</dbReference>
<dbReference type="Gene3D" id="3.40.1790.10">
    <property type="entry name" value="Indigoidine synthase domain"/>
    <property type="match status" value="1"/>
</dbReference>
<keyword evidence="1 6" id="KW-0479">Metal-binding</keyword>
<evidence type="ECO:0000256" key="5">
    <source>
        <dbReference type="ARBA" id="ARBA00023295"/>
    </source>
</evidence>
<dbReference type="OrthoDB" id="9805870at2"/>
<evidence type="ECO:0000313" key="8">
    <source>
        <dbReference type="Proteomes" id="UP000266089"/>
    </source>
</evidence>
<gene>
    <name evidence="6 7" type="primary">psuG</name>
    <name evidence="7" type="ORF">Mcate_00493</name>
</gene>
<comment type="catalytic activity">
    <reaction evidence="6">
        <text>D-ribose 5-phosphate + uracil = psi-UMP + H2O</text>
        <dbReference type="Rhea" id="RHEA:18337"/>
        <dbReference type="ChEBI" id="CHEBI:15377"/>
        <dbReference type="ChEBI" id="CHEBI:17568"/>
        <dbReference type="ChEBI" id="CHEBI:58380"/>
        <dbReference type="ChEBI" id="CHEBI:78346"/>
        <dbReference type="EC" id="4.2.1.70"/>
    </reaction>
</comment>
<evidence type="ECO:0000256" key="1">
    <source>
        <dbReference type="ARBA" id="ARBA00022723"/>
    </source>
</evidence>
<dbReference type="PANTHER" id="PTHR42909:SF1">
    <property type="entry name" value="CARBOHYDRATE KINASE PFKB DOMAIN-CONTAINING PROTEIN"/>
    <property type="match status" value="1"/>
</dbReference>
<keyword evidence="4 6" id="KW-0456">Lyase</keyword>
<dbReference type="EMBL" id="QWKX01000008">
    <property type="protein sequence ID" value="RIH79142.1"/>
    <property type="molecule type" value="Genomic_DNA"/>
</dbReference>
<dbReference type="Proteomes" id="UP000266089">
    <property type="component" value="Unassembled WGS sequence"/>
</dbReference>
<dbReference type="InterPro" id="IPR022830">
    <property type="entry name" value="Indigdn_synthA-like"/>
</dbReference>
<feature type="binding site" evidence="6">
    <location>
        <position position="82"/>
    </location>
    <ligand>
        <name>substrate</name>
    </ligand>
</feature>
<protein>
    <recommendedName>
        <fullName evidence="6">Pseudouridine-5'-phosphate glycosidase</fullName>
        <shortName evidence="6">PsiMP glycosidase</shortName>
        <ecNumber evidence="6">4.2.1.70</ecNumber>
    </recommendedName>
</protein>
<accession>A0A399EAQ7</accession>
<dbReference type="AlphaFoldDB" id="A0A399EAQ7"/>
<feature type="binding site" evidence="6">
    <location>
        <position position="102"/>
    </location>
    <ligand>
        <name>substrate</name>
    </ligand>
</feature>
<dbReference type="RefSeq" id="WP_043982365.1">
    <property type="nucleotide sequence ID" value="NZ_JBHSXZ010000042.1"/>
</dbReference>
<dbReference type="GO" id="GO:0046872">
    <property type="term" value="F:metal ion binding"/>
    <property type="evidence" value="ECO:0007669"/>
    <property type="project" value="UniProtKB-KW"/>
</dbReference>
<comment type="caution">
    <text evidence="7">The sequence shown here is derived from an EMBL/GenBank/DDBJ whole genome shotgun (WGS) entry which is preliminary data.</text>
</comment>
<evidence type="ECO:0000256" key="6">
    <source>
        <dbReference type="HAMAP-Rule" id="MF_01876"/>
    </source>
</evidence>
<keyword evidence="5 6" id="KW-0326">Glycosidase</keyword>
<comment type="similarity">
    <text evidence="6">Belongs to the pseudouridine-5'-phosphate glycosidase family.</text>
</comment>
<feature type="binding site" evidence="6">
    <location>
        <position position="131"/>
    </location>
    <ligand>
        <name>Mn(2+)</name>
        <dbReference type="ChEBI" id="CHEBI:29035"/>
    </ligand>
</feature>
<keyword evidence="3 6" id="KW-0464">Manganese</keyword>
<evidence type="ECO:0000256" key="4">
    <source>
        <dbReference type="ARBA" id="ARBA00023239"/>
    </source>
</evidence>
<dbReference type="GO" id="GO:0005737">
    <property type="term" value="C:cytoplasm"/>
    <property type="evidence" value="ECO:0007669"/>
    <property type="project" value="TreeGrafter"/>
</dbReference>
<dbReference type="GO" id="GO:0016798">
    <property type="term" value="F:hydrolase activity, acting on glycosyl bonds"/>
    <property type="evidence" value="ECO:0007669"/>
    <property type="project" value="UniProtKB-KW"/>
</dbReference>
<evidence type="ECO:0000256" key="3">
    <source>
        <dbReference type="ARBA" id="ARBA00023211"/>
    </source>
</evidence>
<organism evidence="7 8">
    <name type="scientific">Meiothermus taiwanensis</name>
    <dbReference type="NCBI Taxonomy" id="172827"/>
    <lineage>
        <taxon>Bacteria</taxon>
        <taxon>Thermotogati</taxon>
        <taxon>Deinococcota</taxon>
        <taxon>Deinococci</taxon>
        <taxon>Thermales</taxon>
        <taxon>Thermaceae</taxon>
        <taxon>Meiothermus</taxon>
    </lineage>
</organism>
<feature type="active site" description="Proton donor" evidence="6">
    <location>
        <position position="21"/>
    </location>
</feature>
<evidence type="ECO:0000256" key="2">
    <source>
        <dbReference type="ARBA" id="ARBA00022801"/>
    </source>
</evidence>
<comment type="cofactor">
    <cofactor evidence="6">
        <name>Mn(2+)</name>
        <dbReference type="ChEBI" id="CHEBI:29035"/>
    </cofactor>
    <text evidence="6">Binds 1 Mn(2+) ion per subunit.</text>
</comment>
<dbReference type="GO" id="GO:0046113">
    <property type="term" value="P:nucleobase catabolic process"/>
    <property type="evidence" value="ECO:0007669"/>
    <property type="project" value="UniProtKB-UniRule"/>
</dbReference>
<feature type="binding site" evidence="6">
    <location>
        <begin position="133"/>
        <end position="135"/>
    </location>
    <ligand>
        <name>substrate</name>
    </ligand>
</feature>
<sequence length="294" mass="30901">MRLHPEVSQALQTHRAVVALESTVITHGLPRPLNLELARKLEETVREAGAIPATIAILKGEVVVGLTAEELEAIASDESADKASLWNLGALVAQGKSAGTTVASTAFLAHKAGIQVFATGGIGGVHPHPYDESADLLELSRTPIVVVSAGPKSILDLAATLERLESLGVALLGYKTNHLPAFHSPSSPYSLPARVESPLEAARAYKAARALGLPGASLVLNPISKGLDFAQVQRWVEQATQEAARLGIGGKALTPFLLRRISELSGGQTDQANLRLLEENARLAAQIALALTQE</sequence>
<proteinExistence type="inferred from homology"/>
<reference evidence="7 8" key="1">
    <citation type="submission" date="2018-08" db="EMBL/GenBank/DDBJ databases">
        <title>Meiothermus cateniformans JCM 15151 genome sequencing project.</title>
        <authorList>
            <person name="Da Costa M.S."/>
            <person name="Albuquerque L."/>
            <person name="Raposo P."/>
            <person name="Froufe H.J.C."/>
            <person name="Barroso C.S."/>
            <person name="Egas C."/>
        </authorList>
    </citation>
    <scope>NUCLEOTIDE SEQUENCE [LARGE SCALE GENOMIC DNA]</scope>
    <source>
        <strain evidence="7 8">JCM 15151</strain>
    </source>
</reference>
<name>A0A399EAQ7_9DEIN</name>
<comment type="function">
    <text evidence="6">Catalyzes the reversible cleavage of pseudouridine 5'-phosphate (PsiMP) to ribose 5-phosphate and uracil. Functions biologically in the cleavage direction, as part of a pseudouridine degradation pathway.</text>
</comment>
<comment type="subunit">
    <text evidence="6">Homotrimer.</text>
</comment>
<dbReference type="InterPro" id="IPR007342">
    <property type="entry name" value="PsuG"/>
</dbReference>
<dbReference type="PANTHER" id="PTHR42909">
    <property type="entry name" value="ZGC:136858"/>
    <property type="match status" value="1"/>
</dbReference>
<dbReference type="EC" id="4.2.1.70" evidence="6"/>
<dbReference type="SUPFAM" id="SSF110581">
    <property type="entry name" value="Indigoidine synthase A-like"/>
    <property type="match status" value="1"/>
</dbReference>